<protein>
    <submittedName>
        <fullName evidence="2">DNA-directed RNA polymerase subunit</fullName>
    </submittedName>
</protein>
<name>A0AC35TTG6_9BILA</name>
<evidence type="ECO:0000313" key="2">
    <source>
        <dbReference type="WBParaSite" id="RSKR_0000415100.1"/>
    </source>
</evidence>
<organism evidence="1 2">
    <name type="scientific">Rhabditophanes sp. KR3021</name>
    <dbReference type="NCBI Taxonomy" id="114890"/>
    <lineage>
        <taxon>Eukaryota</taxon>
        <taxon>Metazoa</taxon>
        <taxon>Ecdysozoa</taxon>
        <taxon>Nematoda</taxon>
        <taxon>Chromadorea</taxon>
        <taxon>Rhabditida</taxon>
        <taxon>Tylenchina</taxon>
        <taxon>Panagrolaimomorpha</taxon>
        <taxon>Strongyloidoidea</taxon>
        <taxon>Alloionematidae</taxon>
        <taxon>Rhabditophanes</taxon>
    </lineage>
</organism>
<reference evidence="2" key="1">
    <citation type="submission" date="2016-11" db="UniProtKB">
        <authorList>
            <consortium name="WormBaseParasite"/>
        </authorList>
    </citation>
    <scope>IDENTIFICATION</scope>
    <source>
        <strain evidence="2">KR3021</strain>
    </source>
</reference>
<evidence type="ECO:0000313" key="1">
    <source>
        <dbReference type="Proteomes" id="UP000095286"/>
    </source>
</evidence>
<proteinExistence type="predicted"/>
<dbReference type="Proteomes" id="UP000095286">
    <property type="component" value="Unplaced"/>
</dbReference>
<accession>A0AC35TTG6</accession>
<dbReference type="WBParaSite" id="RSKR_0000415100.1">
    <property type="protein sequence ID" value="RSKR_0000415100.1"/>
    <property type="gene ID" value="RSKR_0000415100"/>
</dbReference>
<sequence>MADPTSNLSYVGIKFCQECNNMLYPKEDKNRRCLMFACRSCDYKCEADNTCVYVNKLVRNIDELTQIVPETIHDPTLPSTEDHPCPKCGHKVSIFFQAQTSRAEDEMKLYYVCADPKCCHPWCD</sequence>